<reference evidence="2" key="1">
    <citation type="submission" date="2023-03" db="EMBL/GenBank/DDBJ databases">
        <title>Massive genome expansion in bonnet fungi (Mycena s.s.) driven by repeated elements and novel gene families across ecological guilds.</title>
        <authorList>
            <consortium name="Lawrence Berkeley National Laboratory"/>
            <person name="Harder C.B."/>
            <person name="Miyauchi S."/>
            <person name="Viragh M."/>
            <person name="Kuo A."/>
            <person name="Thoen E."/>
            <person name="Andreopoulos B."/>
            <person name="Lu D."/>
            <person name="Skrede I."/>
            <person name="Drula E."/>
            <person name="Henrissat B."/>
            <person name="Morin E."/>
            <person name="Kohler A."/>
            <person name="Barry K."/>
            <person name="LaButti K."/>
            <person name="Morin E."/>
            <person name="Salamov A."/>
            <person name="Lipzen A."/>
            <person name="Mereny Z."/>
            <person name="Hegedus B."/>
            <person name="Baldrian P."/>
            <person name="Stursova M."/>
            <person name="Weitz H."/>
            <person name="Taylor A."/>
            <person name="Grigoriev I.V."/>
            <person name="Nagy L.G."/>
            <person name="Martin F."/>
            <person name="Kauserud H."/>
        </authorList>
    </citation>
    <scope>NUCLEOTIDE SEQUENCE</scope>
    <source>
        <strain evidence="2">CBHHK067</strain>
    </source>
</reference>
<feature type="region of interest" description="Disordered" evidence="1">
    <location>
        <begin position="677"/>
        <end position="704"/>
    </location>
</feature>
<name>A0AAD7GJQ8_MYCRO</name>
<comment type="caution">
    <text evidence="2">The sequence shown here is derived from an EMBL/GenBank/DDBJ whole genome shotgun (WGS) entry which is preliminary data.</text>
</comment>
<evidence type="ECO:0000313" key="3">
    <source>
        <dbReference type="Proteomes" id="UP001221757"/>
    </source>
</evidence>
<evidence type="ECO:0000313" key="2">
    <source>
        <dbReference type="EMBL" id="KAJ7698286.1"/>
    </source>
</evidence>
<organism evidence="2 3">
    <name type="scientific">Mycena rosella</name>
    <name type="common">Pink bonnet</name>
    <name type="synonym">Agaricus rosellus</name>
    <dbReference type="NCBI Taxonomy" id="1033263"/>
    <lineage>
        <taxon>Eukaryota</taxon>
        <taxon>Fungi</taxon>
        <taxon>Dikarya</taxon>
        <taxon>Basidiomycota</taxon>
        <taxon>Agaricomycotina</taxon>
        <taxon>Agaricomycetes</taxon>
        <taxon>Agaricomycetidae</taxon>
        <taxon>Agaricales</taxon>
        <taxon>Marasmiineae</taxon>
        <taxon>Mycenaceae</taxon>
        <taxon>Mycena</taxon>
    </lineage>
</organism>
<gene>
    <name evidence="2" type="ORF">B0H17DRAFT_1177405</name>
</gene>
<accession>A0AAD7GJQ8</accession>
<keyword evidence="3" id="KW-1185">Reference proteome</keyword>
<dbReference type="EMBL" id="JARKIE010000026">
    <property type="protein sequence ID" value="KAJ7698286.1"/>
    <property type="molecule type" value="Genomic_DNA"/>
</dbReference>
<feature type="region of interest" description="Disordered" evidence="1">
    <location>
        <begin position="1257"/>
        <end position="1297"/>
    </location>
</feature>
<proteinExistence type="predicted"/>
<sequence>MHEFSSGARWGFGRTTNSNLKRDEKYVQRSYVSLLAAFLHPPPASFRNRSASAPGPLEYDAARAHEERTPAALHPCVHALTRPTRGRVGLGGARARTIHAKARWWGTTVARYSASVANSRGPSARSATCAFVHAAKHRSNTYAGFGLPRSTHARGACSGHPANATRTDTYPASRFIDSAVGSGCTPACNFACKQESAWEKRSRIQNKEKKGPKAQVKFFGDEESGRGADQRIALYDAACGQHIPRTRRPVTAARASLRYRNATADAVPEPSFNITSQTRKNRHAEGENTKHILVPVRKRPTRAHSFVDAATAVSETVIPHDALEACAACTHPWINHLAILATSLSDPYRKGICIPTACGGFCVMSANAAWSMSAPCLCGQPWSNHEMLEDSAPVQPPMAEPNLLLPPLVTTLLQASIPNPITVFTGPSCSATATANDNRNAAIARHFPKPKYCPPHAYPANTAKEETFQAQVLLWPNVGLYEPLGSAVPHFVYTIDEFTEMLEALKAHGLSFIAVLPSGESSNLVDKLSSQLTAHIASHNLVLPRMPESLGPVTDPVPWFRRPFMVLQASRRKAIYTFAQHASANGNNFNRKFILDTNSKFTNPDVEHSGLPLIVLAPRFGHVQGPLPPMLSPDALYASSHPEALHSCFGQRILHGLPYSGRYRILECHVDLCPDYEPPPPVTAPPRRARNRERTPEAMVASSSGSRVRARSLLSVSPAPPPIRRCLDPVFIEVNSSDDDDFEPAPLLPPRRNPLRSNTLPATLPEPTPTQIVLENGAEILEWKQSIWFCADTVADSATVKIHGTSITAIAEFIISLFYYLRLKDLNSSLALTIPSLANITRPRTSMPHLSFLQSQAHRSYSVGSRSSLSVGGGVERSVWRRVLALVAEESLFWTPALVEPGHITFNLSPIADGIEDRKIRFYTYGEFIALQLYYYGHGLSIGLWAVLAIALGRDSMLLGEAFIRLISPNAAVDLAPWFAIGLSDPMPTDVRDPLYILIINLFGVMVLCLSATPRTQAEHDGWTISICSRRLLGYDAPWNHDDFVSMQAGFNMPMSRDPQPVTFAQIFQSITPLKAASLIAGMYHRQVTGLADDIFAHLSFATLPAIPPPDVNLMRQLFELRFKRYLSGSGHPSWFQSHGMIAEAEMATGLSTLFLRAHLLLLTAVESTLLPIQDNWTIKFTVSSLLQQPTENIALHMREPTPLHFHTCSGTVDVRVNPKLFDLMIKSPEGDEETEFDVWAHTQLYNADLANAAGKKKKVPSTAAQVRRSARPSRAPRRPDDEFSVAIPPTESSAPIQGEGVTEEAIGGPLADILQELLVLLPTRFVGDCGPTQPLFDSTYRSEDGVTSEDSPPSLLDSEFSNELTGERNSLTEAQVFFTDPVEDVPPTDMNAIIGAPSSPGNTPQIIYFVGVVSAPGNAIVFCVPGPTVHPSTPRAGGILDYLIVQNGPAGRTLERLSPCSAFCVGISRVPEDIVHDFMSFRTGFVEVGHLDDVCAAPVDSARVHPARDSDARTAVLASLGLDNSTLMFVLYVYPEDTNPLSIVSVHSAGVLPTAASMPSAMTNETRGYLELHYASRREQLTALLNTPGYQSAYKHCLIEREIMSVCNGLGIIFSARQIMAEEVEFRGATVSIRPDDIANWMNISATQFTTCRTEVTAARATHLLLRQLAQHEAQGRSVQPPMELRHHTLLGALSSMMSSRILLPVDPNSGYMGVGDLQAGDANAVRMKISSLKAQVAEVKALWAAQYQ</sequence>
<feature type="compositionally biased region" description="Low complexity" evidence="1">
    <location>
        <begin position="755"/>
        <end position="765"/>
    </location>
</feature>
<protein>
    <submittedName>
        <fullName evidence="2">Uncharacterized protein</fullName>
    </submittedName>
</protein>
<feature type="region of interest" description="Disordered" evidence="1">
    <location>
        <begin position="738"/>
        <end position="768"/>
    </location>
</feature>
<dbReference type="Proteomes" id="UP001221757">
    <property type="component" value="Unassembled WGS sequence"/>
</dbReference>
<evidence type="ECO:0000256" key="1">
    <source>
        <dbReference type="SAM" id="MobiDB-lite"/>
    </source>
</evidence>